<evidence type="ECO:0000313" key="2">
    <source>
        <dbReference type="EMBL" id="GAT05918.1"/>
    </source>
</evidence>
<feature type="domain" description="RiboL-PSP-HEPN" evidence="1">
    <location>
        <begin position="11"/>
        <end position="218"/>
    </location>
</feature>
<dbReference type="Pfam" id="PF18735">
    <property type="entry name" value="HEPN_RiboL-PSP"/>
    <property type="match status" value="1"/>
</dbReference>
<evidence type="ECO:0000259" key="1">
    <source>
        <dbReference type="Pfam" id="PF18735"/>
    </source>
</evidence>
<dbReference type="Proteomes" id="UP000069705">
    <property type="component" value="Unassembled WGS sequence"/>
</dbReference>
<organism evidence="2 3">
    <name type="scientific">Mycolicibacterium fortuitum subsp. acetamidolyticum</name>
    <dbReference type="NCBI Taxonomy" id="144550"/>
    <lineage>
        <taxon>Bacteria</taxon>
        <taxon>Bacillati</taxon>
        <taxon>Actinomycetota</taxon>
        <taxon>Actinomycetes</taxon>
        <taxon>Mycobacteriales</taxon>
        <taxon>Mycobacteriaceae</taxon>
        <taxon>Mycolicibacterium</taxon>
    </lineage>
</organism>
<evidence type="ECO:0000313" key="3">
    <source>
        <dbReference type="Proteomes" id="UP000069705"/>
    </source>
</evidence>
<reference evidence="2 3" key="1">
    <citation type="journal article" date="2016" name="Genome Announc.">
        <title>Draft Genome Sequences of Five Rapidly Growing Mycobacterium Species, M. thermoresistibile, M. fortuitum subsp. acetamidolyticum, M. canariasense, M. brisbanense, and M. novocastrense.</title>
        <authorList>
            <person name="Katahira K."/>
            <person name="Ogura Y."/>
            <person name="Gotoh Y."/>
            <person name="Hayashi T."/>
        </authorList>
    </citation>
    <scope>NUCLEOTIDE SEQUENCE [LARGE SCALE GENOMIC DNA]</scope>
    <source>
        <strain evidence="2 3">JCM6368</strain>
    </source>
</reference>
<name>A0A117IGK3_MYCFO</name>
<gene>
    <name evidence="2" type="ORF">RMCFA_6029</name>
</gene>
<dbReference type="EMBL" id="BCSZ01000064">
    <property type="protein sequence ID" value="GAT05918.1"/>
    <property type="molecule type" value="Genomic_DNA"/>
</dbReference>
<sequence length="346" mass="38377">MIPKYDALAADLDLIRRYLQSVSQLQQTTDQRRFAYIASISALYASFETFAEQLAFRFSQLMLSNPESLTAEQVQSLRSKYVQNASALLGKNLGVGRYKEIDELDIVKSLASCLDDSHPYDLRLEVIALHNSNLRWDAMADLFRWAVPDLPTRIQHADAVRSWQVKSGHSDATLPTELLARELADLVERRNEVSHRGIPDEIVSSEQLLAKVDFIEAVSLGLLASLSSLVLEASRRRNESEALGLPTEYYQQGRIVVVPTLAVPVAVGDILWASKGRLARWGRLREIQLDGRNVPSVGSGVETGLKLDFVVPKGSALHVWRTPDTDFIDPPAGIFGDRGPLDAEAS</sequence>
<dbReference type="RefSeq" id="WP_061265369.1">
    <property type="nucleotide sequence ID" value="NZ_BCSZ01000064.1"/>
</dbReference>
<comment type="caution">
    <text evidence="2">The sequence shown here is derived from an EMBL/GenBank/DDBJ whole genome shotgun (WGS) entry which is preliminary data.</text>
</comment>
<dbReference type="InterPro" id="IPR041519">
    <property type="entry name" value="HEPN_RiboL-PSP"/>
</dbReference>
<reference evidence="3" key="2">
    <citation type="submission" date="2016-02" db="EMBL/GenBank/DDBJ databases">
        <title>Draft genome sequence of five rapidly growing Mycobacterium species.</title>
        <authorList>
            <person name="Katahira K."/>
            <person name="Gotou Y."/>
            <person name="Iida K."/>
            <person name="Ogura Y."/>
            <person name="Hayashi T."/>
        </authorList>
    </citation>
    <scope>NUCLEOTIDE SEQUENCE [LARGE SCALE GENOMIC DNA]</scope>
    <source>
        <strain evidence="3">JCM6368</strain>
    </source>
</reference>
<dbReference type="AlphaFoldDB" id="A0A117IGK3"/>
<proteinExistence type="predicted"/>
<protein>
    <recommendedName>
        <fullName evidence="1">RiboL-PSP-HEPN domain-containing protein</fullName>
    </recommendedName>
</protein>
<accession>A0A117IGK3</accession>